<sequence>MSKLSKEMESAMNKQIVEELHSAYIYLGISRWAEERSMHHYASWMHLQAKEEFAHAEKFMKFITERGGHVELGTLEAVKSEFENTEETIKLSIGHEQFITSKIHELMDLAQSTKDYPSIEFLNWYVKEQVEEEDAANDLLATYELQGKKDGLWDHHLKRS</sequence>
<keyword evidence="1" id="KW-0409">Iron storage</keyword>
<reference evidence="6" key="1">
    <citation type="submission" date="2022-09" db="EMBL/GenBank/DDBJ databases">
        <title>Actin cytoskeleton and complex cell architecture in an #Asgard archaeon.</title>
        <authorList>
            <person name="Ponce Toledo R.I."/>
            <person name="Schleper C."/>
            <person name="Rodrigues Oliveira T."/>
            <person name="Wollweber F."/>
            <person name="Xu J."/>
            <person name="Rittmann S."/>
            <person name="Klingl A."/>
            <person name="Pilhofer M."/>
        </authorList>
    </citation>
    <scope>NUCLEOTIDE SEQUENCE</scope>
    <source>
        <strain evidence="6">B-35</strain>
    </source>
</reference>
<dbReference type="EMBL" id="CP104013">
    <property type="protein sequence ID" value="UYP45398.1"/>
    <property type="molecule type" value="Genomic_DNA"/>
</dbReference>
<accession>A0ABY6HPF2</accession>
<dbReference type="InterPro" id="IPR008331">
    <property type="entry name" value="Ferritin_DPS_dom"/>
</dbReference>
<protein>
    <recommendedName>
        <fullName evidence="5">Ferritin-like diiron domain-containing protein</fullName>
    </recommendedName>
</protein>
<dbReference type="InterPro" id="IPR009078">
    <property type="entry name" value="Ferritin-like_SF"/>
</dbReference>
<evidence type="ECO:0000256" key="2">
    <source>
        <dbReference type="ARBA" id="ARBA00022723"/>
    </source>
</evidence>
<gene>
    <name evidence="6" type="ORF">NEF87_001683</name>
</gene>
<evidence type="ECO:0000256" key="1">
    <source>
        <dbReference type="ARBA" id="ARBA00022434"/>
    </source>
</evidence>
<dbReference type="PROSITE" id="PS50905">
    <property type="entry name" value="FERRITIN_LIKE"/>
    <property type="match status" value="1"/>
</dbReference>
<dbReference type="Proteomes" id="UP001208689">
    <property type="component" value="Chromosome"/>
</dbReference>
<keyword evidence="4" id="KW-0408">Iron</keyword>
<dbReference type="Gene3D" id="1.20.1260.10">
    <property type="match status" value="1"/>
</dbReference>
<keyword evidence="3" id="KW-0560">Oxidoreductase</keyword>
<evidence type="ECO:0000259" key="5">
    <source>
        <dbReference type="PROSITE" id="PS50905"/>
    </source>
</evidence>
<proteinExistence type="predicted"/>
<keyword evidence="7" id="KW-1185">Reference proteome</keyword>
<evidence type="ECO:0000313" key="6">
    <source>
        <dbReference type="EMBL" id="UYP45398.1"/>
    </source>
</evidence>
<dbReference type="InterPro" id="IPR041719">
    <property type="entry name" value="Ferritin_prok"/>
</dbReference>
<dbReference type="Pfam" id="PF00210">
    <property type="entry name" value="Ferritin"/>
    <property type="match status" value="1"/>
</dbReference>
<evidence type="ECO:0000256" key="3">
    <source>
        <dbReference type="ARBA" id="ARBA00023002"/>
    </source>
</evidence>
<dbReference type="InterPro" id="IPR009040">
    <property type="entry name" value="Ferritin-like_diiron"/>
</dbReference>
<dbReference type="PANTHER" id="PTHR11431">
    <property type="entry name" value="FERRITIN"/>
    <property type="match status" value="1"/>
</dbReference>
<feature type="domain" description="Ferritin-like diiron" evidence="5">
    <location>
        <begin position="2"/>
        <end position="147"/>
    </location>
</feature>
<keyword evidence="2" id="KW-0479">Metal-binding</keyword>
<dbReference type="SUPFAM" id="SSF47240">
    <property type="entry name" value="Ferritin-like"/>
    <property type="match status" value="1"/>
</dbReference>
<evidence type="ECO:0000256" key="4">
    <source>
        <dbReference type="ARBA" id="ARBA00023004"/>
    </source>
</evidence>
<dbReference type="InterPro" id="IPR012347">
    <property type="entry name" value="Ferritin-like"/>
</dbReference>
<organism evidence="6 7">
    <name type="scientific">Candidatus Lokiarchaeum ossiferum</name>
    <dbReference type="NCBI Taxonomy" id="2951803"/>
    <lineage>
        <taxon>Archaea</taxon>
        <taxon>Promethearchaeati</taxon>
        <taxon>Promethearchaeota</taxon>
        <taxon>Promethearchaeia</taxon>
        <taxon>Promethearchaeales</taxon>
        <taxon>Promethearchaeaceae</taxon>
        <taxon>Candidatus Lokiarchaeum</taxon>
    </lineage>
</organism>
<dbReference type="CDD" id="cd01055">
    <property type="entry name" value="Nonheme_Ferritin"/>
    <property type="match status" value="1"/>
</dbReference>
<dbReference type="PANTHER" id="PTHR11431:SF127">
    <property type="entry name" value="BACTERIAL NON-HEME FERRITIN"/>
    <property type="match status" value="1"/>
</dbReference>
<evidence type="ECO:0000313" key="7">
    <source>
        <dbReference type="Proteomes" id="UP001208689"/>
    </source>
</evidence>
<dbReference type="InterPro" id="IPR001519">
    <property type="entry name" value="Ferritin"/>
</dbReference>
<name>A0ABY6HPF2_9ARCH</name>